<dbReference type="EMBL" id="CYYP01000025">
    <property type="protein sequence ID" value="CUO58632.1"/>
    <property type="molecule type" value="Genomic_DNA"/>
</dbReference>
<reference evidence="1 2" key="1">
    <citation type="submission" date="2015-09" db="EMBL/GenBank/DDBJ databases">
        <authorList>
            <consortium name="Pathogen Informatics"/>
        </authorList>
    </citation>
    <scope>NUCLEOTIDE SEQUENCE [LARGE SCALE GENOMIC DNA]</scope>
    <source>
        <strain evidence="1 2">2789STDY5608823</strain>
    </source>
</reference>
<sequence>MSGYEVAFYPDAIKDIKRLDGSQRKIVLKAIEKIRTNPLPQNEGGFGKPLGNKAGTDLTGFMKIKLRGSGIRIVYRLIRIKEKMAIVVVGAREDMEVYRTAQRRELDFEKWAEENI</sequence>
<organism evidence="1 2">
    <name type="scientific">Collinsella aerofaciens</name>
    <dbReference type="NCBI Taxonomy" id="74426"/>
    <lineage>
        <taxon>Bacteria</taxon>
        <taxon>Bacillati</taxon>
        <taxon>Actinomycetota</taxon>
        <taxon>Coriobacteriia</taxon>
        <taxon>Coriobacteriales</taxon>
        <taxon>Coriobacteriaceae</taxon>
        <taxon>Collinsella</taxon>
    </lineage>
</organism>
<dbReference type="Proteomes" id="UP000095468">
    <property type="component" value="Unassembled WGS sequence"/>
</dbReference>
<name>A0A174G866_9ACTN</name>
<protein>
    <recommendedName>
        <fullName evidence="3">Addiction module toxin RelE</fullName>
    </recommendedName>
</protein>
<dbReference type="RefSeq" id="WP_055287604.1">
    <property type="nucleotide sequence ID" value="NZ_CYYP01000025.1"/>
</dbReference>
<dbReference type="InterPro" id="IPR035093">
    <property type="entry name" value="RelE/ParE_toxin_dom_sf"/>
</dbReference>
<accession>A0A174G866</accession>
<dbReference type="AlphaFoldDB" id="A0A174G866"/>
<gene>
    <name evidence="1" type="ORF">ERS852381_01891</name>
</gene>
<dbReference type="Gene3D" id="3.30.2310.20">
    <property type="entry name" value="RelE-like"/>
    <property type="match status" value="1"/>
</dbReference>
<dbReference type="SUPFAM" id="SSF143011">
    <property type="entry name" value="RelE-like"/>
    <property type="match status" value="1"/>
</dbReference>
<evidence type="ECO:0000313" key="1">
    <source>
        <dbReference type="EMBL" id="CUO58632.1"/>
    </source>
</evidence>
<evidence type="ECO:0000313" key="2">
    <source>
        <dbReference type="Proteomes" id="UP000095468"/>
    </source>
</evidence>
<evidence type="ECO:0008006" key="3">
    <source>
        <dbReference type="Google" id="ProtNLM"/>
    </source>
</evidence>
<proteinExistence type="predicted"/>